<evidence type="ECO:0000256" key="1">
    <source>
        <dbReference type="SAM" id="MobiDB-lite"/>
    </source>
</evidence>
<gene>
    <name evidence="2" type="ORF">PCOR1329_LOCUS42703</name>
</gene>
<organism evidence="2 3">
    <name type="scientific">Prorocentrum cordatum</name>
    <dbReference type="NCBI Taxonomy" id="2364126"/>
    <lineage>
        <taxon>Eukaryota</taxon>
        <taxon>Sar</taxon>
        <taxon>Alveolata</taxon>
        <taxon>Dinophyceae</taxon>
        <taxon>Prorocentrales</taxon>
        <taxon>Prorocentraceae</taxon>
        <taxon>Prorocentrum</taxon>
    </lineage>
</organism>
<name>A0ABN9TYE9_9DINO</name>
<dbReference type="Proteomes" id="UP001189429">
    <property type="component" value="Unassembled WGS sequence"/>
</dbReference>
<keyword evidence="3" id="KW-1185">Reference proteome</keyword>
<accession>A0ABN9TYE9</accession>
<evidence type="ECO:0000313" key="2">
    <source>
        <dbReference type="EMBL" id="CAK0850266.1"/>
    </source>
</evidence>
<dbReference type="EMBL" id="CAUYUJ010015132">
    <property type="protein sequence ID" value="CAK0850266.1"/>
    <property type="molecule type" value="Genomic_DNA"/>
</dbReference>
<reference evidence="2" key="1">
    <citation type="submission" date="2023-10" db="EMBL/GenBank/DDBJ databases">
        <authorList>
            <person name="Chen Y."/>
            <person name="Shah S."/>
            <person name="Dougan E. K."/>
            <person name="Thang M."/>
            <person name="Chan C."/>
        </authorList>
    </citation>
    <scope>NUCLEOTIDE SEQUENCE [LARGE SCALE GENOMIC DNA]</scope>
</reference>
<sequence length="107" mass="11369">MPQKVRPPVGLPPRRLPARPATETPRPPGREAARVREALQATLQARSEVPAVLAAVPSGAFAHCEHETVLEVNNTCNVLLRLDELTLALRSAYPPALHGARAGAGSD</sequence>
<protein>
    <submittedName>
        <fullName evidence="2">Uncharacterized protein</fullName>
    </submittedName>
</protein>
<evidence type="ECO:0000313" key="3">
    <source>
        <dbReference type="Proteomes" id="UP001189429"/>
    </source>
</evidence>
<proteinExistence type="predicted"/>
<feature type="region of interest" description="Disordered" evidence="1">
    <location>
        <begin position="1"/>
        <end position="32"/>
    </location>
</feature>
<comment type="caution">
    <text evidence="2">The sequence shown here is derived from an EMBL/GenBank/DDBJ whole genome shotgun (WGS) entry which is preliminary data.</text>
</comment>